<organism evidence="1 2">
    <name type="scientific">Sorangium cellulosum</name>
    <name type="common">Polyangium cellulosum</name>
    <dbReference type="NCBI Taxonomy" id="56"/>
    <lineage>
        <taxon>Bacteria</taxon>
        <taxon>Pseudomonadati</taxon>
        <taxon>Myxococcota</taxon>
        <taxon>Polyangia</taxon>
        <taxon>Polyangiales</taxon>
        <taxon>Polyangiaceae</taxon>
        <taxon>Sorangium</taxon>
    </lineage>
</organism>
<proteinExistence type="predicted"/>
<name>A0A150P5B0_SORCE</name>
<comment type="caution">
    <text evidence="1">The sequence shown here is derived from an EMBL/GenBank/DDBJ whole genome shotgun (WGS) entry which is preliminary data.</text>
</comment>
<reference evidence="1 2" key="1">
    <citation type="submission" date="2014-02" db="EMBL/GenBank/DDBJ databases">
        <title>The small core and large imbalanced accessory genome model reveals a collaborative survival strategy of Sorangium cellulosum strains in nature.</title>
        <authorList>
            <person name="Han K."/>
            <person name="Peng R."/>
            <person name="Blom J."/>
            <person name="Li Y.-Z."/>
        </authorList>
    </citation>
    <scope>NUCLEOTIDE SEQUENCE [LARGE SCALE GENOMIC DNA]</scope>
    <source>
        <strain evidence="1 2">So0157-25</strain>
    </source>
</reference>
<evidence type="ECO:0000313" key="1">
    <source>
        <dbReference type="EMBL" id="KYF50865.1"/>
    </source>
</evidence>
<evidence type="ECO:0000313" key="2">
    <source>
        <dbReference type="Proteomes" id="UP000075420"/>
    </source>
</evidence>
<protein>
    <submittedName>
        <fullName evidence="1">Uncharacterized protein</fullName>
    </submittedName>
</protein>
<dbReference type="AlphaFoldDB" id="A0A150P5B0"/>
<accession>A0A150P5B0</accession>
<dbReference type="Proteomes" id="UP000075420">
    <property type="component" value="Unassembled WGS sequence"/>
</dbReference>
<dbReference type="EMBL" id="JELY01003058">
    <property type="protein sequence ID" value="KYF50865.1"/>
    <property type="molecule type" value="Genomic_DNA"/>
</dbReference>
<gene>
    <name evidence="1" type="ORF">BE08_11285</name>
</gene>
<sequence length="280" mass="30140">MSNLSAIGFAVSSEDDLQRTVGAALERAAPPQDLGASAAHYLWFRDASGAALAVRLDARKAIECITPFFAAPDGGTRWRVHTRAPHLDRECLHCSGADCDVLDASSGEMCTRTALQFLFFEPYQAWLAHERTFEVVIVGFASSLSLCATPDDFERAQAALFGDAEPSVPREPGKPMRLADQAFMPHGMFSAEGQLGARARALLTGNVESVTRARNEITGSGFVHTRVRTLGGPIDIVAPADAVEVPERATLVIADCWLVGRPVEAPPSKTGFFRRMVGRA</sequence>